<keyword evidence="3" id="KW-1185">Reference proteome</keyword>
<protein>
    <submittedName>
        <fullName evidence="2">Uncharacterized protein</fullName>
    </submittedName>
</protein>
<feature type="transmembrane region" description="Helical" evidence="1">
    <location>
        <begin position="58"/>
        <end position="76"/>
    </location>
</feature>
<evidence type="ECO:0000256" key="1">
    <source>
        <dbReference type="SAM" id="Phobius"/>
    </source>
</evidence>
<keyword evidence="1" id="KW-1133">Transmembrane helix</keyword>
<comment type="caution">
    <text evidence="2">The sequence shown here is derived from an EMBL/GenBank/DDBJ whole genome shotgun (WGS) entry which is preliminary data.</text>
</comment>
<keyword evidence="1" id="KW-0812">Transmembrane</keyword>
<feature type="transmembrane region" description="Helical" evidence="1">
    <location>
        <begin position="82"/>
        <end position="98"/>
    </location>
</feature>
<reference evidence="2 3" key="1">
    <citation type="journal article" date="2017" name="BMC Genomics">
        <title>Comparative genomic and phylogenomic analyses of the Bifidobacteriaceae family.</title>
        <authorList>
            <person name="Lugli G.A."/>
            <person name="Milani C."/>
            <person name="Turroni F."/>
            <person name="Duranti S."/>
            <person name="Mancabelli L."/>
            <person name="Mangifesta M."/>
            <person name="Ferrario C."/>
            <person name="Modesto M."/>
            <person name="Mattarelli P."/>
            <person name="Jiri K."/>
            <person name="van Sinderen D."/>
            <person name="Ventura M."/>
        </authorList>
    </citation>
    <scope>NUCLEOTIDE SEQUENCE [LARGE SCALE GENOMIC DNA]</scope>
    <source>
        <strain evidence="2 3">DSM 24762</strain>
    </source>
</reference>
<dbReference type="AlphaFoldDB" id="A0A261F703"/>
<feature type="transmembrane region" description="Helical" evidence="1">
    <location>
        <begin position="29"/>
        <end position="51"/>
    </location>
</feature>
<sequence>MSMFLFTAWLVSIPDYLSGAWGAPHPAVILLYVGITCYVYVTMLTTNIHLYGRRSLRTLVEAVIPVLATTALMLGFYTNAVFTRFLIPVLLLIVGYIFEMKTWDREDSPAYMLR</sequence>
<dbReference type="EMBL" id="MWWT01000001">
    <property type="protein sequence ID" value="OZG54864.1"/>
    <property type="molecule type" value="Genomic_DNA"/>
</dbReference>
<keyword evidence="1" id="KW-0472">Membrane</keyword>
<accession>A0A261F703</accession>
<dbReference type="Proteomes" id="UP000243657">
    <property type="component" value="Unassembled WGS sequence"/>
</dbReference>
<evidence type="ECO:0000313" key="2">
    <source>
        <dbReference type="EMBL" id="OZG54864.1"/>
    </source>
</evidence>
<dbReference type="RefSeq" id="WP_148140228.1">
    <property type="nucleotide sequence ID" value="NZ_JBHLWS010000010.1"/>
</dbReference>
<gene>
    <name evidence="2" type="ORF">ALMA_0189</name>
</gene>
<organism evidence="2 3">
    <name type="scientific">Alloscardovia macacae</name>
    <dbReference type="NCBI Taxonomy" id="1160091"/>
    <lineage>
        <taxon>Bacteria</taxon>
        <taxon>Bacillati</taxon>
        <taxon>Actinomycetota</taxon>
        <taxon>Actinomycetes</taxon>
        <taxon>Bifidobacteriales</taxon>
        <taxon>Bifidobacteriaceae</taxon>
        <taxon>Alloscardovia</taxon>
    </lineage>
</organism>
<proteinExistence type="predicted"/>
<evidence type="ECO:0000313" key="3">
    <source>
        <dbReference type="Proteomes" id="UP000243657"/>
    </source>
</evidence>
<name>A0A261F703_9BIFI</name>